<accession>A0A0F7ZNC3</accession>
<evidence type="ECO:0000313" key="1">
    <source>
        <dbReference type="EMBL" id="KJZ73500.1"/>
    </source>
</evidence>
<organism evidence="1 2">
    <name type="scientific">Hirsutella minnesotensis 3608</name>
    <dbReference type="NCBI Taxonomy" id="1043627"/>
    <lineage>
        <taxon>Eukaryota</taxon>
        <taxon>Fungi</taxon>
        <taxon>Dikarya</taxon>
        <taxon>Ascomycota</taxon>
        <taxon>Pezizomycotina</taxon>
        <taxon>Sordariomycetes</taxon>
        <taxon>Hypocreomycetidae</taxon>
        <taxon>Hypocreales</taxon>
        <taxon>Ophiocordycipitaceae</taxon>
        <taxon>Hirsutella</taxon>
    </lineage>
</organism>
<dbReference type="EMBL" id="KQ030534">
    <property type="protein sequence ID" value="KJZ73500.1"/>
    <property type="molecule type" value="Genomic_DNA"/>
</dbReference>
<gene>
    <name evidence="1" type="ORF">HIM_07056</name>
</gene>
<keyword evidence="2" id="KW-1185">Reference proteome</keyword>
<evidence type="ECO:0000313" key="2">
    <source>
        <dbReference type="Proteomes" id="UP000054481"/>
    </source>
</evidence>
<reference evidence="1 2" key="1">
    <citation type="journal article" date="2014" name="Genome Biol. Evol.">
        <title>Comparative genomics and transcriptomics analyses reveal divergent lifestyle features of nematode endoparasitic fungus Hirsutella minnesotensis.</title>
        <authorList>
            <person name="Lai Y."/>
            <person name="Liu K."/>
            <person name="Zhang X."/>
            <person name="Zhang X."/>
            <person name="Li K."/>
            <person name="Wang N."/>
            <person name="Shu C."/>
            <person name="Wu Y."/>
            <person name="Wang C."/>
            <person name="Bushley K.E."/>
            <person name="Xiang M."/>
            <person name="Liu X."/>
        </authorList>
    </citation>
    <scope>NUCLEOTIDE SEQUENCE [LARGE SCALE GENOMIC DNA]</scope>
    <source>
        <strain evidence="1 2">3608</strain>
    </source>
</reference>
<name>A0A0F7ZNC3_9HYPO</name>
<protein>
    <recommendedName>
        <fullName evidence="3">F-box domain-containing protein</fullName>
    </recommendedName>
</protein>
<dbReference type="OrthoDB" id="6365676at2759"/>
<sequence length="266" mass="29831">MELPSPDSGMARARLPVELMLHIVDCVLPANPQALIPASHIATKTLLALTRVSRATPAAGRRAGVHASETLRRLVVQIPFGSLDPLDDHLNVRRTLRQGFEQLTRLEEFACIGDYPALSVPDAHTDVWRLWPNLRRLALFGVPLDSHWLWWDIATLPELAHVVLARPQRAAEANIKDEYFHKLPRRDPRLARDIKVLLLDTAYEIADLDTARWKEIDPAGSMTVEVYEVPVPFYADEAPDQLVTAWVKRGALDGTLWTWTGTKAGP</sequence>
<proteinExistence type="predicted"/>
<evidence type="ECO:0008006" key="3">
    <source>
        <dbReference type="Google" id="ProtNLM"/>
    </source>
</evidence>
<dbReference type="Proteomes" id="UP000054481">
    <property type="component" value="Unassembled WGS sequence"/>
</dbReference>
<dbReference type="AlphaFoldDB" id="A0A0F7ZNC3"/>